<dbReference type="PANTHER" id="PTHR43155:SF2">
    <property type="entry name" value="CYCLIC DI-GMP PHOSPHODIESTERASE PA4108"/>
    <property type="match status" value="1"/>
</dbReference>
<dbReference type="InterPro" id="IPR006675">
    <property type="entry name" value="HDIG_dom"/>
</dbReference>
<dbReference type="Proteomes" id="UP001209713">
    <property type="component" value="Unassembled WGS sequence"/>
</dbReference>
<accession>A0ABT2YU92</accession>
<dbReference type="CDD" id="cd00077">
    <property type="entry name" value="HDc"/>
    <property type="match status" value="1"/>
</dbReference>
<dbReference type="SMART" id="SM00471">
    <property type="entry name" value="HDc"/>
    <property type="match status" value="1"/>
</dbReference>
<gene>
    <name evidence="2" type="ORF">OFY17_11115</name>
</gene>
<dbReference type="EMBL" id="JAOVZB010000005">
    <property type="protein sequence ID" value="MCV2403428.1"/>
    <property type="molecule type" value="Genomic_DNA"/>
</dbReference>
<sequence>MSTSDIRTISINQLKPGMYVHDIIKQRGKMQIKSRGKVKNLDIVQQLKKKGILQLKIDLSKAFDPETGELINANKAQQADESTIKKTITKHINFDVELTRAAKLHEQGKTIQREMLDNIANDLPVNIDIPKEFSDNLVGSIDRNPNALMCLSKIREKDSYLMEHSLNVAILLANFAKFLDLPKEEVEELALTGFLHDIGKIKVPDNILHKPGRLTDNEMTVMRKHVIWGTKTLNKMEMPERIIRTMGEHHERLDGGGYQQGKSEDEISKFGRMIAIVDTYDAITADRCYKAGMPSKKALKILLEDSPSKYDLELVRQFIKCIGVYPVGSLVRLNNQQVAMVVSQNSKSPLLPAVKIFYSLRSKIFITPRNVNLAAKNEELEIESEVLASDLGMDFNRFFNENIAT</sequence>
<dbReference type="SUPFAM" id="SSF109604">
    <property type="entry name" value="HD-domain/PDEase-like"/>
    <property type="match status" value="1"/>
</dbReference>
<evidence type="ECO:0000259" key="1">
    <source>
        <dbReference type="PROSITE" id="PS51832"/>
    </source>
</evidence>
<keyword evidence="3" id="KW-1185">Reference proteome</keyword>
<dbReference type="Pfam" id="PF13487">
    <property type="entry name" value="HD_5"/>
    <property type="match status" value="1"/>
</dbReference>
<evidence type="ECO:0000313" key="3">
    <source>
        <dbReference type="Proteomes" id="UP001209713"/>
    </source>
</evidence>
<dbReference type="InterPro" id="IPR021812">
    <property type="entry name" value="DUF3391"/>
</dbReference>
<organism evidence="2 3">
    <name type="scientific">Marinomonas sargassi</name>
    <dbReference type="NCBI Taxonomy" id="2984494"/>
    <lineage>
        <taxon>Bacteria</taxon>
        <taxon>Pseudomonadati</taxon>
        <taxon>Pseudomonadota</taxon>
        <taxon>Gammaproteobacteria</taxon>
        <taxon>Oceanospirillales</taxon>
        <taxon>Oceanospirillaceae</taxon>
        <taxon>Marinomonas</taxon>
    </lineage>
</organism>
<proteinExistence type="predicted"/>
<feature type="domain" description="HD-GYP" evidence="1">
    <location>
        <begin position="139"/>
        <end position="334"/>
    </location>
</feature>
<dbReference type="PROSITE" id="PS51832">
    <property type="entry name" value="HD_GYP"/>
    <property type="match status" value="1"/>
</dbReference>
<protein>
    <submittedName>
        <fullName evidence="2">HD-GYP domain-containing protein</fullName>
    </submittedName>
</protein>
<evidence type="ECO:0000313" key="2">
    <source>
        <dbReference type="EMBL" id="MCV2403428.1"/>
    </source>
</evidence>
<name>A0ABT2YU92_9GAMM</name>
<dbReference type="Pfam" id="PF11871">
    <property type="entry name" value="DUF3391"/>
    <property type="match status" value="1"/>
</dbReference>
<dbReference type="Gene3D" id="1.10.3210.10">
    <property type="entry name" value="Hypothetical protein af1432"/>
    <property type="match status" value="1"/>
</dbReference>
<dbReference type="PANTHER" id="PTHR43155">
    <property type="entry name" value="CYCLIC DI-GMP PHOSPHODIESTERASE PA4108-RELATED"/>
    <property type="match status" value="1"/>
</dbReference>
<comment type="caution">
    <text evidence="2">The sequence shown here is derived from an EMBL/GenBank/DDBJ whole genome shotgun (WGS) entry which is preliminary data.</text>
</comment>
<dbReference type="RefSeq" id="WP_263530810.1">
    <property type="nucleotide sequence ID" value="NZ_JAOVZB010000005.1"/>
</dbReference>
<dbReference type="NCBIfam" id="TIGR00277">
    <property type="entry name" value="HDIG"/>
    <property type="match status" value="1"/>
</dbReference>
<dbReference type="InterPro" id="IPR037522">
    <property type="entry name" value="HD_GYP_dom"/>
</dbReference>
<dbReference type="InterPro" id="IPR003607">
    <property type="entry name" value="HD/PDEase_dom"/>
</dbReference>
<reference evidence="2 3" key="1">
    <citation type="submission" date="2022-10" db="EMBL/GenBank/DDBJ databases">
        <title>Marinomonas transparenta sp. nov. and Marinomonas sargassi sp. nov., isolated from marine alga (Sargassum natans (L.) Gaillon).</title>
        <authorList>
            <person name="Wang Y."/>
        </authorList>
    </citation>
    <scope>NUCLEOTIDE SEQUENCE [LARGE SCALE GENOMIC DNA]</scope>
    <source>
        <strain evidence="2 3">C2222</strain>
    </source>
</reference>